<dbReference type="PANTHER" id="PTHR33993">
    <property type="entry name" value="GLYOXALASE-RELATED"/>
    <property type="match status" value="1"/>
</dbReference>
<evidence type="ECO:0000313" key="2">
    <source>
        <dbReference type="EMBL" id="TCP22309.1"/>
    </source>
</evidence>
<reference evidence="2 3" key="1">
    <citation type="submission" date="2019-03" db="EMBL/GenBank/DDBJ databases">
        <title>Genomic Encyclopedia of Type Strains, Phase IV (KMG-IV): sequencing the most valuable type-strain genomes for metagenomic binning, comparative biology and taxonomic classification.</title>
        <authorList>
            <person name="Goeker M."/>
        </authorList>
    </citation>
    <scope>NUCLEOTIDE SEQUENCE [LARGE SCALE GENOMIC DNA]</scope>
    <source>
        <strain evidence="2 3">DSM 2781</strain>
    </source>
</reference>
<dbReference type="SUPFAM" id="SSF54593">
    <property type="entry name" value="Glyoxalase/Bleomycin resistance protein/Dihydroxybiphenyl dioxygenase"/>
    <property type="match status" value="1"/>
</dbReference>
<accession>A0A4R2NL27</accession>
<dbReference type="PANTHER" id="PTHR33993:SF14">
    <property type="entry name" value="GB|AAF24581.1"/>
    <property type="match status" value="1"/>
</dbReference>
<keyword evidence="3" id="KW-1185">Reference proteome</keyword>
<comment type="caution">
    <text evidence="2">The sequence shown here is derived from an EMBL/GenBank/DDBJ whole genome shotgun (WGS) entry which is preliminary data.</text>
</comment>
<dbReference type="Pfam" id="PF00903">
    <property type="entry name" value="Glyoxalase"/>
    <property type="match status" value="1"/>
</dbReference>
<proteinExistence type="predicted"/>
<dbReference type="InterPro" id="IPR004360">
    <property type="entry name" value="Glyas_Fos-R_dOase_dom"/>
</dbReference>
<protein>
    <recommendedName>
        <fullName evidence="1">VOC domain-containing protein</fullName>
    </recommendedName>
</protein>
<dbReference type="Proteomes" id="UP000295733">
    <property type="component" value="Unassembled WGS sequence"/>
</dbReference>
<gene>
    <name evidence="2" type="ORF">EV656_107119</name>
</gene>
<dbReference type="RefSeq" id="WP_132603685.1">
    <property type="nucleotide sequence ID" value="NZ_NRRP01000007.1"/>
</dbReference>
<dbReference type="AlphaFoldDB" id="A0A4R2NL27"/>
<dbReference type="InterPro" id="IPR037523">
    <property type="entry name" value="VOC_core"/>
</dbReference>
<dbReference type="OrthoDB" id="9793039at2"/>
<dbReference type="EMBL" id="SLXL01000007">
    <property type="protein sequence ID" value="TCP22309.1"/>
    <property type="molecule type" value="Genomic_DNA"/>
</dbReference>
<dbReference type="PROSITE" id="PS51819">
    <property type="entry name" value="VOC"/>
    <property type="match status" value="1"/>
</dbReference>
<dbReference type="CDD" id="cd07247">
    <property type="entry name" value="SgaA_N_like"/>
    <property type="match status" value="1"/>
</dbReference>
<feature type="domain" description="VOC" evidence="1">
    <location>
        <begin position="7"/>
        <end position="127"/>
    </location>
</feature>
<name>A0A4R2NL27_RHOAD</name>
<dbReference type="InterPro" id="IPR029068">
    <property type="entry name" value="Glyas_Bleomycin-R_OHBP_Dase"/>
</dbReference>
<dbReference type="InterPro" id="IPR052164">
    <property type="entry name" value="Anthracycline_SecMetBiosynth"/>
</dbReference>
<dbReference type="Gene3D" id="3.10.180.10">
    <property type="entry name" value="2,3-Dihydroxybiphenyl 1,2-Dioxygenase, domain 1"/>
    <property type="match status" value="1"/>
</dbReference>
<organism evidence="2 3">
    <name type="scientific">Rhodovulum adriaticum</name>
    <name type="common">Rhodopseudomonas adriatica</name>
    <dbReference type="NCBI Taxonomy" id="35804"/>
    <lineage>
        <taxon>Bacteria</taxon>
        <taxon>Pseudomonadati</taxon>
        <taxon>Pseudomonadota</taxon>
        <taxon>Alphaproteobacteria</taxon>
        <taxon>Rhodobacterales</taxon>
        <taxon>Paracoccaceae</taxon>
        <taxon>Rhodovulum</taxon>
    </lineage>
</organism>
<sequence length="128" mass="14026">MRKPHGDVMWTELMTRDLQGALKYYRAVCGWHFQPFPLTMPGGGTYYIGSKGDKPVIGVLDLNTLPDTDHMAPQWFSYFAVRDLDAALKQSEAAGGTIQRPPFEVPHIGRIAIVTDPTGASLGLIVPA</sequence>
<evidence type="ECO:0000313" key="3">
    <source>
        <dbReference type="Proteomes" id="UP000295733"/>
    </source>
</evidence>
<evidence type="ECO:0000259" key="1">
    <source>
        <dbReference type="PROSITE" id="PS51819"/>
    </source>
</evidence>